<feature type="chain" id="PRO_5045841712" evidence="1">
    <location>
        <begin position="22"/>
        <end position="92"/>
    </location>
</feature>
<gene>
    <name evidence="2" type="ORF">J6I92_10705</name>
</gene>
<evidence type="ECO:0000256" key="1">
    <source>
        <dbReference type="SAM" id="SignalP"/>
    </source>
</evidence>
<protein>
    <submittedName>
        <fullName evidence="2">Uncharacterized protein</fullName>
    </submittedName>
</protein>
<keyword evidence="3" id="KW-1185">Reference proteome</keyword>
<name>A0ABT8MK66_9GAMM</name>
<dbReference type="Proteomes" id="UP001169491">
    <property type="component" value="Unassembled WGS sequence"/>
</dbReference>
<evidence type="ECO:0000313" key="2">
    <source>
        <dbReference type="EMBL" id="MDN7130344.1"/>
    </source>
</evidence>
<accession>A0ABT8MK66</accession>
<comment type="caution">
    <text evidence="2">The sequence shown here is derived from an EMBL/GenBank/DDBJ whole genome shotgun (WGS) entry which is preliminary data.</text>
</comment>
<feature type="signal peptide" evidence="1">
    <location>
        <begin position="1"/>
        <end position="21"/>
    </location>
</feature>
<sequence>MKKLVLSLALVASTMTAPVWAKQPTLNEALSHSLAAQTQMVKQQLANETRRSSFENLAEMRKDIPYRVVVYASLTTDKQNQNDDNQVRVQPE</sequence>
<evidence type="ECO:0000313" key="3">
    <source>
        <dbReference type="Proteomes" id="UP001169491"/>
    </source>
</evidence>
<dbReference type="RefSeq" id="WP_301721734.1">
    <property type="nucleotide sequence ID" value="NZ_JAGGJC010000005.1"/>
</dbReference>
<keyword evidence="1" id="KW-0732">Signal</keyword>
<proteinExistence type="predicted"/>
<dbReference type="EMBL" id="JAGGJC010000005">
    <property type="protein sequence ID" value="MDN7130344.1"/>
    <property type="molecule type" value="Genomic_DNA"/>
</dbReference>
<reference evidence="2 3" key="1">
    <citation type="submission" date="2021-03" db="EMBL/GenBank/DDBJ databases">
        <title>Pseudidiomarina terrestris, a new bacterium isolated from saline soil.</title>
        <authorList>
            <person name="Galisteo C."/>
            <person name="De La Haba R."/>
            <person name="Sanchez-Porro C."/>
            <person name="Ventosa A."/>
        </authorList>
    </citation>
    <scope>NUCLEOTIDE SEQUENCE [LARGE SCALE GENOMIC DNA]</scope>
    <source>
        <strain evidence="3">1APR75-15</strain>
    </source>
</reference>
<organism evidence="2 3">
    <name type="scientific">Pseudidiomarina terrestris</name>
    <dbReference type="NCBI Taxonomy" id="2820060"/>
    <lineage>
        <taxon>Bacteria</taxon>
        <taxon>Pseudomonadati</taxon>
        <taxon>Pseudomonadota</taxon>
        <taxon>Gammaproteobacteria</taxon>
        <taxon>Alteromonadales</taxon>
        <taxon>Idiomarinaceae</taxon>
        <taxon>Pseudidiomarina</taxon>
    </lineage>
</organism>